<keyword evidence="2" id="KW-1003">Cell membrane</keyword>
<dbReference type="HOGENOM" id="CLU_053325_2_2_0"/>
<evidence type="ECO:0000256" key="7">
    <source>
        <dbReference type="SAM" id="Phobius"/>
    </source>
</evidence>
<sequence>MMARPLVWRGAASLGTRLAPLASLVALPLVAPSVGAQQLSQPARAGVPSTPMELIAEGSTATKIVLALLVVLSLISWGVMLAKWFELRRVTRSGHAFLREFEHAPSLDAAETAANRAMASPFTDVFRRAMLFLSETRPALGGTTDRTARLSGSQVEALRLVLDAETNAERDRLSRFIPWLATIGSVSPLIGLFGTVLGVISAFTGIAQKGSGNLGAVAPGVAEALIATAAALAVAIPAVFGYNIFASRLNRVDSELEGFGSELIAMLVREGRI</sequence>
<dbReference type="GO" id="GO:0017038">
    <property type="term" value="P:protein import"/>
    <property type="evidence" value="ECO:0007669"/>
    <property type="project" value="TreeGrafter"/>
</dbReference>
<comment type="similarity">
    <text evidence="6">Belongs to the exbB/tolQ family.</text>
</comment>
<evidence type="ECO:0000256" key="6">
    <source>
        <dbReference type="RuleBase" id="RU004057"/>
    </source>
</evidence>
<evidence type="ECO:0000313" key="10">
    <source>
        <dbReference type="Proteomes" id="UP000019151"/>
    </source>
</evidence>
<evidence type="ECO:0000259" key="8">
    <source>
        <dbReference type="Pfam" id="PF01618"/>
    </source>
</evidence>
<feature type="transmembrane region" description="Helical" evidence="7">
    <location>
        <begin position="224"/>
        <end position="245"/>
    </location>
</feature>
<reference evidence="9 10" key="1">
    <citation type="journal article" date="2014" name="Genome Announc.">
        <title>Genome Sequence and Methylome of Soil Bacterium Gemmatirosa kalamazoonensis KBS708T, a Member of the Rarely Cultivated Gemmatimonadetes Phylum.</title>
        <authorList>
            <person name="Debruyn J.M."/>
            <person name="Radosevich M."/>
            <person name="Wommack K.E."/>
            <person name="Polson S.W."/>
            <person name="Hauser L.J."/>
            <person name="Fawaz M.N."/>
            <person name="Korlach J."/>
            <person name="Tsai Y.C."/>
        </authorList>
    </citation>
    <scope>NUCLEOTIDE SEQUENCE [LARGE SCALE GENOMIC DNA]</scope>
    <source>
        <strain evidence="9 10">KBS708</strain>
    </source>
</reference>
<keyword evidence="3 7" id="KW-0812">Transmembrane</keyword>
<dbReference type="OrthoDB" id="4045at2"/>
<keyword evidence="4 7" id="KW-1133">Transmembrane helix</keyword>
<dbReference type="STRING" id="861299.J421_3554"/>
<dbReference type="EMBL" id="CP007128">
    <property type="protein sequence ID" value="AHG91091.1"/>
    <property type="molecule type" value="Genomic_DNA"/>
</dbReference>
<dbReference type="RefSeq" id="WP_104022771.1">
    <property type="nucleotide sequence ID" value="NZ_CP007128.1"/>
</dbReference>
<evidence type="ECO:0000256" key="5">
    <source>
        <dbReference type="ARBA" id="ARBA00023136"/>
    </source>
</evidence>
<keyword evidence="10" id="KW-1185">Reference proteome</keyword>
<protein>
    <submittedName>
        <fullName evidence="9">MotA/TolQ/ExbB proton channel</fullName>
    </submittedName>
</protein>
<dbReference type="PANTHER" id="PTHR30625">
    <property type="entry name" value="PROTEIN TOLQ"/>
    <property type="match status" value="1"/>
</dbReference>
<dbReference type="InterPro" id="IPR050790">
    <property type="entry name" value="ExbB/TolQ_transport"/>
</dbReference>
<gene>
    <name evidence="9" type="ORF">J421_3554</name>
</gene>
<keyword evidence="6" id="KW-0813">Transport</keyword>
<evidence type="ECO:0000256" key="4">
    <source>
        <dbReference type="ARBA" id="ARBA00022989"/>
    </source>
</evidence>
<dbReference type="FunCoup" id="W0RJY0">
    <property type="interactions" value="227"/>
</dbReference>
<dbReference type="AlphaFoldDB" id="W0RJY0"/>
<evidence type="ECO:0000256" key="1">
    <source>
        <dbReference type="ARBA" id="ARBA00004651"/>
    </source>
</evidence>
<dbReference type="PANTHER" id="PTHR30625:SF3">
    <property type="entry name" value="TOL-PAL SYSTEM PROTEIN TOLQ"/>
    <property type="match status" value="1"/>
</dbReference>
<feature type="transmembrane region" description="Helical" evidence="7">
    <location>
        <begin position="60"/>
        <end position="82"/>
    </location>
</feature>
<name>W0RJY0_9BACT</name>
<dbReference type="KEGG" id="gba:J421_3554"/>
<feature type="transmembrane region" description="Helical" evidence="7">
    <location>
        <begin position="179"/>
        <end position="204"/>
    </location>
</feature>
<dbReference type="Proteomes" id="UP000019151">
    <property type="component" value="Chromosome"/>
</dbReference>
<keyword evidence="5 7" id="KW-0472">Membrane</keyword>
<keyword evidence="6" id="KW-0653">Protein transport</keyword>
<comment type="subcellular location">
    <subcellularLocation>
        <location evidence="1">Cell membrane</location>
        <topology evidence="1">Multi-pass membrane protein</topology>
    </subcellularLocation>
    <subcellularLocation>
        <location evidence="6">Membrane</location>
        <topology evidence="6">Multi-pass membrane protein</topology>
    </subcellularLocation>
</comment>
<dbReference type="InterPro" id="IPR002898">
    <property type="entry name" value="MotA_ExbB_proton_chnl"/>
</dbReference>
<evidence type="ECO:0000256" key="2">
    <source>
        <dbReference type="ARBA" id="ARBA00022475"/>
    </source>
</evidence>
<dbReference type="GO" id="GO:0005886">
    <property type="term" value="C:plasma membrane"/>
    <property type="evidence" value="ECO:0007669"/>
    <property type="project" value="UniProtKB-SubCell"/>
</dbReference>
<evidence type="ECO:0000313" key="9">
    <source>
        <dbReference type="EMBL" id="AHG91091.1"/>
    </source>
</evidence>
<dbReference type="InParanoid" id="W0RJY0"/>
<feature type="domain" description="MotA/TolQ/ExbB proton channel" evidence="8">
    <location>
        <begin position="151"/>
        <end position="257"/>
    </location>
</feature>
<evidence type="ECO:0000256" key="3">
    <source>
        <dbReference type="ARBA" id="ARBA00022692"/>
    </source>
</evidence>
<accession>W0RJY0</accession>
<proteinExistence type="inferred from homology"/>
<dbReference type="eggNOG" id="COG0811">
    <property type="taxonomic scope" value="Bacteria"/>
</dbReference>
<dbReference type="Pfam" id="PF01618">
    <property type="entry name" value="MotA_ExbB"/>
    <property type="match status" value="1"/>
</dbReference>
<organism evidence="9 10">
    <name type="scientific">Gemmatirosa kalamazoonensis</name>
    <dbReference type="NCBI Taxonomy" id="861299"/>
    <lineage>
        <taxon>Bacteria</taxon>
        <taxon>Pseudomonadati</taxon>
        <taxon>Gemmatimonadota</taxon>
        <taxon>Gemmatimonadia</taxon>
        <taxon>Gemmatimonadales</taxon>
        <taxon>Gemmatimonadaceae</taxon>
        <taxon>Gemmatirosa</taxon>
    </lineage>
</organism>